<keyword evidence="7" id="KW-0539">Nucleus</keyword>
<dbReference type="Gene3D" id="4.10.1000.40">
    <property type="match status" value="1"/>
</dbReference>
<dbReference type="GO" id="GO:0008270">
    <property type="term" value="F:zinc ion binding"/>
    <property type="evidence" value="ECO:0007669"/>
    <property type="project" value="UniProtKB-KW"/>
</dbReference>
<evidence type="ECO:0000256" key="2">
    <source>
        <dbReference type="ARBA" id="ARBA00008423"/>
    </source>
</evidence>
<accession>A0A074ZME8</accession>
<sequence length="502" mass="54137">MSVEVATGTPLAEALHNAVQPKLAEVGWSTGAADDSALAEYIILMLVNGKTQNQIASELSNDLLGLGPDDPSANDFATWLFDQVNTLNGQLNGGQDAQMGSTQSADVTTASQDQPGQDQTMGDEGDSLPQGAIPTGPKSMRNGNGKQQTTRDRRMLGQMNKALDRTNDAALHRIRGGGGVGRINTHNNREPPKGPRNMANRMQNMSQMNSPMTQNAIMGANPQQQMQLFKMLEEQSRMMAQILGPGQQMPNAPAINPAFFNGQQGQQGKSLFDRIEKPRKNSNFKNNQRPNAGADAMDTDGAENADSEQKEPSTVPCRFQLSCTNPSCHFGHQSPAAPPGIALDLTDTCPFGAACMNKKCVGSHPSPAQKRAHLSTQVDCKFFPNCTNPNCPFKHPTTPPCKNGADCPERDSGCQYSHSDIMCRYTPCLNPNCPYRHTDGQKRSANWTNPNAKHVSTRTFVTDADGDEELIIPGQSSGETQQEGQAAQQQDQTQQADADVTA</sequence>
<dbReference type="GO" id="GO:0005634">
    <property type="term" value="C:nucleus"/>
    <property type="evidence" value="ECO:0007669"/>
    <property type="project" value="UniProtKB-SubCell"/>
</dbReference>
<feature type="zinc finger region" description="C3H1-type" evidence="8">
    <location>
        <begin position="374"/>
        <end position="398"/>
    </location>
</feature>
<feature type="region of interest" description="Disordered" evidence="9">
    <location>
        <begin position="174"/>
        <end position="196"/>
    </location>
</feature>
<dbReference type="PANTHER" id="PTHR14738:SF29">
    <property type="entry name" value="ZINC FINGER CCCH DOMAIN-CONTAINING PROTEIN 14"/>
    <property type="match status" value="1"/>
</dbReference>
<feature type="region of interest" description="Disordered" evidence="9">
    <location>
        <begin position="463"/>
        <end position="502"/>
    </location>
</feature>
<dbReference type="FunFam" id="1.10.340.40:FF:000001">
    <property type="entry name" value="Nuclear polyadenylated RNA-binding protein nab2"/>
    <property type="match status" value="1"/>
</dbReference>
<dbReference type="GO" id="GO:0005737">
    <property type="term" value="C:cytoplasm"/>
    <property type="evidence" value="ECO:0007669"/>
    <property type="project" value="TreeGrafter"/>
</dbReference>
<evidence type="ECO:0000256" key="7">
    <source>
        <dbReference type="ARBA" id="ARBA00023242"/>
    </source>
</evidence>
<dbReference type="RefSeq" id="XP_013347860.1">
    <property type="nucleotide sequence ID" value="XM_013492406.1"/>
</dbReference>
<dbReference type="Pfam" id="PF22683">
    <property type="entry name" value="Nab2-like_zf-CCCH"/>
    <property type="match status" value="1"/>
</dbReference>
<keyword evidence="5 8" id="KW-0863">Zinc-finger</keyword>
<dbReference type="InParanoid" id="A0A074ZME8"/>
<feature type="compositionally biased region" description="Low complexity" evidence="9">
    <location>
        <begin position="474"/>
        <end position="502"/>
    </location>
</feature>
<dbReference type="HOGENOM" id="CLU_027088_1_0_1"/>
<dbReference type="InterPro" id="IPR000571">
    <property type="entry name" value="Znf_CCCH"/>
</dbReference>
<evidence type="ECO:0000256" key="1">
    <source>
        <dbReference type="ARBA" id="ARBA00004123"/>
    </source>
</evidence>
<dbReference type="InterPro" id="IPR055046">
    <property type="entry name" value="Nab2-like_Znf-CCCH"/>
</dbReference>
<keyword evidence="3 8" id="KW-0479">Metal-binding</keyword>
<dbReference type="Gene3D" id="1.10.340.40">
    <property type="entry name" value="Nuclear abundant poly(A) RNA-bind protein 2, N-terminal domain"/>
    <property type="match status" value="1"/>
</dbReference>
<dbReference type="GO" id="GO:0008143">
    <property type="term" value="F:poly(A) binding"/>
    <property type="evidence" value="ECO:0007669"/>
    <property type="project" value="InterPro"/>
</dbReference>
<feature type="compositionally biased region" description="Acidic residues" evidence="9">
    <location>
        <begin position="297"/>
        <end position="306"/>
    </location>
</feature>
<feature type="region of interest" description="Disordered" evidence="9">
    <location>
        <begin position="279"/>
        <end position="313"/>
    </location>
</feature>
<evidence type="ECO:0000256" key="8">
    <source>
        <dbReference type="PROSITE-ProRule" id="PRU00723"/>
    </source>
</evidence>
<dbReference type="AlphaFoldDB" id="A0A074ZME8"/>
<evidence type="ECO:0000256" key="3">
    <source>
        <dbReference type="ARBA" id="ARBA00022723"/>
    </source>
</evidence>
<dbReference type="OrthoDB" id="438553at2759"/>
<name>A0A074ZME8_AURSE</name>
<keyword evidence="12" id="KW-1185">Reference proteome</keyword>
<organism evidence="11 12">
    <name type="scientific">Aureobasidium subglaciale (strain EXF-2481)</name>
    <name type="common">Aureobasidium pullulans var. subglaciale</name>
    <dbReference type="NCBI Taxonomy" id="1043005"/>
    <lineage>
        <taxon>Eukaryota</taxon>
        <taxon>Fungi</taxon>
        <taxon>Dikarya</taxon>
        <taxon>Ascomycota</taxon>
        <taxon>Pezizomycotina</taxon>
        <taxon>Dothideomycetes</taxon>
        <taxon>Dothideomycetidae</taxon>
        <taxon>Dothideales</taxon>
        <taxon>Saccotheciaceae</taxon>
        <taxon>Aureobasidium</taxon>
    </lineage>
</organism>
<dbReference type="GeneID" id="25361767"/>
<evidence type="ECO:0000259" key="10">
    <source>
        <dbReference type="PROSITE" id="PS50103"/>
    </source>
</evidence>
<dbReference type="GO" id="GO:0043488">
    <property type="term" value="P:regulation of mRNA stability"/>
    <property type="evidence" value="ECO:0007669"/>
    <property type="project" value="InterPro"/>
</dbReference>
<dbReference type="PANTHER" id="PTHR14738">
    <property type="entry name" value="ZINC FINGER CCCH DOMAIN-CONTAINING PROTEIN 14"/>
    <property type="match status" value="1"/>
</dbReference>
<dbReference type="PROSITE" id="PS50103">
    <property type="entry name" value="ZF_C3H1"/>
    <property type="match status" value="1"/>
</dbReference>
<dbReference type="OMA" id="CPYAHQS"/>
<feature type="domain" description="C3H1-type" evidence="10">
    <location>
        <begin position="374"/>
        <end position="398"/>
    </location>
</feature>
<comment type="subcellular location">
    <subcellularLocation>
        <location evidence="1">Nucleus</location>
    </subcellularLocation>
</comment>
<gene>
    <name evidence="11" type="ORF">AUEXF2481DRAFT_1038</name>
</gene>
<feature type="compositionally biased region" description="Polar residues" evidence="9">
    <location>
        <begin position="281"/>
        <end position="290"/>
    </location>
</feature>
<feature type="compositionally biased region" description="Polar residues" evidence="9">
    <location>
        <begin position="91"/>
        <end position="120"/>
    </location>
</feature>
<dbReference type="EMBL" id="KL584750">
    <property type="protein sequence ID" value="KEQ99541.1"/>
    <property type="molecule type" value="Genomic_DNA"/>
</dbReference>
<protein>
    <recommendedName>
        <fullName evidence="10">C3H1-type domain-containing protein</fullName>
    </recommendedName>
</protein>
<keyword evidence="4" id="KW-0677">Repeat</keyword>
<evidence type="ECO:0000313" key="11">
    <source>
        <dbReference type="EMBL" id="KEQ99541.1"/>
    </source>
</evidence>
<proteinExistence type="inferred from homology"/>
<feature type="region of interest" description="Disordered" evidence="9">
    <location>
        <begin position="91"/>
        <end position="152"/>
    </location>
</feature>
<reference evidence="11 12" key="1">
    <citation type="journal article" date="2014" name="BMC Genomics">
        <title>Genome sequencing of four Aureobasidium pullulans varieties: biotechnological potential, stress tolerance, and description of new species.</title>
        <authorList>
            <person name="Gostin Ar C."/>
            <person name="Ohm R.A."/>
            <person name="Kogej T."/>
            <person name="Sonjak S."/>
            <person name="Turk M."/>
            <person name="Zajc J."/>
            <person name="Zalar P."/>
            <person name="Grube M."/>
            <person name="Sun H."/>
            <person name="Han J."/>
            <person name="Sharma A."/>
            <person name="Chiniquy J."/>
            <person name="Ngan C.Y."/>
            <person name="Lipzen A."/>
            <person name="Barry K."/>
            <person name="Grigoriev I.V."/>
            <person name="Gunde-Cimerman N."/>
        </authorList>
    </citation>
    <scope>NUCLEOTIDE SEQUENCE [LARGE SCALE GENOMIC DNA]</scope>
    <source>
        <strain evidence="11 12">EXF-2481</strain>
    </source>
</reference>
<evidence type="ECO:0000313" key="12">
    <source>
        <dbReference type="Proteomes" id="UP000030641"/>
    </source>
</evidence>
<keyword evidence="6 8" id="KW-0862">Zinc</keyword>
<evidence type="ECO:0000256" key="5">
    <source>
        <dbReference type="ARBA" id="ARBA00022771"/>
    </source>
</evidence>
<dbReference type="Pfam" id="PF14608">
    <property type="entry name" value="zf-CCCH_2"/>
    <property type="match status" value="4"/>
</dbReference>
<evidence type="ECO:0000256" key="6">
    <source>
        <dbReference type="ARBA" id="ARBA00022833"/>
    </source>
</evidence>
<dbReference type="InterPro" id="IPR043094">
    <property type="entry name" value="Nab2/ZC3H14_N_sf"/>
</dbReference>
<dbReference type="Proteomes" id="UP000030641">
    <property type="component" value="Unassembled WGS sequence"/>
</dbReference>
<evidence type="ECO:0000256" key="4">
    <source>
        <dbReference type="ARBA" id="ARBA00022737"/>
    </source>
</evidence>
<evidence type="ECO:0000256" key="9">
    <source>
        <dbReference type="SAM" id="MobiDB-lite"/>
    </source>
</evidence>
<dbReference type="InterPro" id="IPR040366">
    <property type="entry name" value="Nab2/ZC3H14"/>
</dbReference>
<comment type="similarity">
    <text evidence="2">Belongs to the ZC3H14 family.</text>
</comment>
<dbReference type="STRING" id="1043005.A0A074ZME8"/>
<dbReference type="Gene3D" id="4.10.1000.30">
    <property type="match status" value="1"/>
</dbReference>